<dbReference type="KEGG" id="sbk:SHEWBE_0403"/>
<dbReference type="Proteomes" id="UP000250123">
    <property type="component" value="Chromosome SHEWBE"/>
</dbReference>
<evidence type="ECO:0000313" key="2">
    <source>
        <dbReference type="Proteomes" id="UP000250123"/>
    </source>
</evidence>
<dbReference type="AlphaFoldDB" id="A0A330LWI7"/>
<evidence type="ECO:0000313" key="1">
    <source>
        <dbReference type="EMBL" id="SQH74392.1"/>
    </source>
</evidence>
<accession>A0A330LWI7</accession>
<proteinExistence type="predicted"/>
<gene>
    <name evidence="1" type="ORF">SHEWBE_0403</name>
</gene>
<dbReference type="EMBL" id="LS483452">
    <property type="protein sequence ID" value="SQH74392.1"/>
    <property type="molecule type" value="Genomic_DNA"/>
</dbReference>
<name>A0A330LWI7_9GAMM</name>
<organism evidence="1 2">
    <name type="scientific">Shewanella benthica</name>
    <dbReference type="NCBI Taxonomy" id="43661"/>
    <lineage>
        <taxon>Bacteria</taxon>
        <taxon>Pseudomonadati</taxon>
        <taxon>Pseudomonadota</taxon>
        <taxon>Gammaproteobacteria</taxon>
        <taxon>Alteromonadales</taxon>
        <taxon>Shewanellaceae</taxon>
        <taxon>Shewanella</taxon>
    </lineage>
</organism>
<protein>
    <submittedName>
        <fullName evidence="1">Uncharacterized protein</fullName>
    </submittedName>
</protein>
<sequence>MTLPELMTQNEARDFIKKPVIQLSDDNGLTRADSLFSQYQLMAALFKQDTQM</sequence>
<reference evidence="2" key="1">
    <citation type="submission" date="2018-06" db="EMBL/GenBank/DDBJ databases">
        <authorList>
            <person name="Cea G.-C."/>
            <person name="William W."/>
        </authorList>
    </citation>
    <scope>NUCLEOTIDE SEQUENCE [LARGE SCALE GENOMIC DNA]</scope>
    <source>
        <strain evidence="2">DB21MT-2</strain>
    </source>
</reference>